<name>A0AAV1RWH0_9ROSI</name>
<sequence length="149" mass="16370">MFQNTINAIVGCCTKDSKKKIKGTVVLMKKKFLDFDDLKASVLERVHEFVGQGTDFNVMKTKLKNTTNSNFLSNNTIFNKKMQSVLDHLVRTEQLNSAPQTVPAAGGPATAQQVNLPPPFLLAQPRLTRPLTPMGQRSNDPVPAPPAHS</sequence>
<organism evidence="2 3">
    <name type="scientific">Dovyalis caffra</name>
    <dbReference type="NCBI Taxonomy" id="77055"/>
    <lineage>
        <taxon>Eukaryota</taxon>
        <taxon>Viridiplantae</taxon>
        <taxon>Streptophyta</taxon>
        <taxon>Embryophyta</taxon>
        <taxon>Tracheophyta</taxon>
        <taxon>Spermatophyta</taxon>
        <taxon>Magnoliopsida</taxon>
        <taxon>eudicotyledons</taxon>
        <taxon>Gunneridae</taxon>
        <taxon>Pentapetalae</taxon>
        <taxon>rosids</taxon>
        <taxon>fabids</taxon>
        <taxon>Malpighiales</taxon>
        <taxon>Salicaceae</taxon>
        <taxon>Flacourtieae</taxon>
        <taxon>Dovyalis</taxon>
    </lineage>
</organism>
<keyword evidence="3" id="KW-1185">Reference proteome</keyword>
<accession>A0AAV1RWH0</accession>
<protein>
    <submittedName>
        <fullName evidence="2">Uncharacterized protein</fullName>
    </submittedName>
</protein>
<evidence type="ECO:0000256" key="1">
    <source>
        <dbReference type="SAM" id="MobiDB-lite"/>
    </source>
</evidence>
<comment type="caution">
    <text evidence="2">The sequence shown here is derived from an EMBL/GenBank/DDBJ whole genome shotgun (WGS) entry which is preliminary data.</text>
</comment>
<dbReference type="SUPFAM" id="SSF49723">
    <property type="entry name" value="Lipase/lipooxygenase domain (PLAT/LH2 domain)"/>
    <property type="match status" value="1"/>
</dbReference>
<proteinExistence type="predicted"/>
<dbReference type="Proteomes" id="UP001314170">
    <property type="component" value="Unassembled WGS sequence"/>
</dbReference>
<dbReference type="EMBL" id="CAWUPB010001160">
    <property type="protein sequence ID" value="CAK7340715.1"/>
    <property type="molecule type" value="Genomic_DNA"/>
</dbReference>
<gene>
    <name evidence="2" type="ORF">DCAF_LOCUS15801</name>
</gene>
<feature type="region of interest" description="Disordered" evidence="1">
    <location>
        <begin position="130"/>
        <end position="149"/>
    </location>
</feature>
<reference evidence="2 3" key="1">
    <citation type="submission" date="2024-01" db="EMBL/GenBank/DDBJ databases">
        <authorList>
            <person name="Waweru B."/>
        </authorList>
    </citation>
    <scope>NUCLEOTIDE SEQUENCE [LARGE SCALE GENOMIC DNA]</scope>
</reference>
<evidence type="ECO:0000313" key="3">
    <source>
        <dbReference type="Proteomes" id="UP001314170"/>
    </source>
</evidence>
<dbReference type="AlphaFoldDB" id="A0AAV1RWH0"/>
<dbReference type="Gene3D" id="2.60.60.20">
    <property type="entry name" value="PLAT/LH2 domain"/>
    <property type="match status" value="1"/>
</dbReference>
<dbReference type="InterPro" id="IPR036392">
    <property type="entry name" value="PLAT/LH2_dom_sf"/>
</dbReference>
<evidence type="ECO:0000313" key="2">
    <source>
        <dbReference type="EMBL" id="CAK7340715.1"/>
    </source>
</evidence>